<dbReference type="GO" id="GO:0019592">
    <property type="term" value="P:mannitol catabolic process"/>
    <property type="evidence" value="ECO:0007669"/>
    <property type="project" value="TreeGrafter"/>
</dbReference>
<dbReference type="SUPFAM" id="SSF51735">
    <property type="entry name" value="NAD(P)-binding Rossmann-fold domains"/>
    <property type="match status" value="1"/>
</dbReference>
<feature type="domain" description="Mannitol dehydrogenase C-terminal" evidence="4">
    <location>
        <begin position="291"/>
        <end position="494"/>
    </location>
</feature>
<keyword evidence="2" id="KW-0520">NAD</keyword>
<keyword evidence="6" id="KW-1185">Reference proteome</keyword>
<dbReference type="GO" id="GO:0005829">
    <property type="term" value="C:cytosol"/>
    <property type="evidence" value="ECO:0007669"/>
    <property type="project" value="TreeGrafter"/>
</dbReference>
<dbReference type="Gene3D" id="1.10.1040.10">
    <property type="entry name" value="N-(1-d-carboxylethyl)-l-norvaline Dehydrogenase, domain 2"/>
    <property type="match status" value="1"/>
</dbReference>
<dbReference type="Pfam" id="PF08125">
    <property type="entry name" value="Mannitol_dh_C"/>
    <property type="match status" value="1"/>
</dbReference>
<dbReference type="RefSeq" id="WP_097124855.1">
    <property type="nucleotide sequence ID" value="NZ_OCNH01000001.1"/>
</dbReference>
<dbReference type="EMBL" id="OCNH01000001">
    <property type="protein sequence ID" value="SOD80006.1"/>
    <property type="molecule type" value="Genomic_DNA"/>
</dbReference>
<dbReference type="Gene3D" id="3.40.50.720">
    <property type="entry name" value="NAD(P)-binding Rossmann-like Domain"/>
    <property type="match status" value="1"/>
</dbReference>
<dbReference type="InterPro" id="IPR013118">
    <property type="entry name" value="Mannitol_DH_C"/>
</dbReference>
<dbReference type="PANTHER" id="PTHR30524:SF0">
    <property type="entry name" value="ALTRONATE OXIDOREDUCTASE-RELATED"/>
    <property type="match status" value="1"/>
</dbReference>
<proteinExistence type="predicted"/>
<evidence type="ECO:0000313" key="6">
    <source>
        <dbReference type="Proteomes" id="UP000219452"/>
    </source>
</evidence>
<dbReference type="AlphaFoldDB" id="A0A286FA84"/>
<feature type="domain" description="Mannitol dehydrogenase N-terminal" evidence="3">
    <location>
        <begin position="31"/>
        <end position="266"/>
    </location>
</feature>
<dbReference type="SUPFAM" id="SSF48179">
    <property type="entry name" value="6-phosphogluconate dehydrogenase C-terminal domain-like"/>
    <property type="match status" value="1"/>
</dbReference>
<dbReference type="InterPro" id="IPR013131">
    <property type="entry name" value="Mannitol_DH_N"/>
</dbReference>
<sequence>MHSLSIASLSTSQPSTAISLPPTHIQQLPERVLQFGTGVLLRGLPDYLIDKANRQGIFNGRIAVVKSTDGGDMTAFARQDNLYTLCIRGIEAGETVEENVICSAISRVLSAKQQWAEILTLATSPDLQIVISNTTEVGIQLIQDDICQSPPESFPGKLLAVLYARYQAFNGDPNKGLIIIPTELVPDNGTLLRSILLALAHQNTLEPAFIDWLQTANPCCNSLVDRIVPGRPDPAMYQSLSNQLGYEDDLLTVSEVYHLWAIEVPANSDEERVKNVLSFHQADPSVYIRPDIDLFRELKLRLLNGTHTLSCGLAFLGGFTTVREGMDDEQLSTFISRVMLTDVVPGIPYAVDEEAARHFGMQVLDRFRNPFIEHRWLAITMQYSAKMKMRIIPVLLHTYAQPQPAVPHYIALGFAAYLLFMRGTTQKDGVWQGEHNEEMYPINDAQATYFADVWAKSTPSELVDTVLKNTTLWGADLQVLPGFAEAADTYLAQLLDLGARATLAAQMETFGAVAN</sequence>
<dbReference type="Proteomes" id="UP000219452">
    <property type="component" value="Unassembled WGS sequence"/>
</dbReference>
<evidence type="ECO:0000256" key="2">
    <source>
        <dbReference type="ARBA" id="ARBA00023027"/>
    </source>
</evidence>
<protein>
    <submittedName>
        <fullName evidence="5">Tagaturonate reductase</fullName>
    </submittedName>
</protein>
<evidence type="ECO:0000313" key="5">
    <source>
        <dbReference type="EMBL" id="SOD80006.1"/>
    </source>
</evidence>
<dbReference type="GO" id="GO:0008926">
    <property type="term" value="F:mannitol-1-phosphate 5-dehydrogenase activity"/>
    <property type="evidence" value="ECO:0007669"/>
    <property type="project" value="TreeGrafter"/>
</dbReference>
<gene>
    <name evidence="5" type="ORF">SAMN06269250_1186</name>
</gene>
<dbReference type="InterPro" id="IPR036291">
    <property type="entry name" value="NAD(P)-bd_dom_sf"/>
</dbReference>
<evidence type="ECO:0000259" key="3">
    <source>
        <dbReference type="Pfam" id="PF01232"/>
    </source>
</evidence>
<accession>A0A286FA84</accession>
<organism evidence="5 6">
    <name type="scientific">Spirosoma fluviale</name>
    <dbReference type="NCBI Taxonomy" id="1597977"/>
    <lineage>
        <taxon>Bacteria</taxon>
        <taxon>Pseudomonadati</taxon>
        <taxon>Bacteroidota</taxon>
        <taxon>Cytophagia</taxon>
        <taxon>Cytophagales</taxon>
        <taxon>Cytophagaceae</taxon>
        <taxon>Spirosoma</taxon>
    </lineage>
</organism>
<evidence type="ECO:0000259" key="4">
    <source>
        <dbReference type="Pfam" id="PF08125"/>
    </source>
</evidence>
<dbReference type="OrthoDB" id="9768714at2"/>
<dbReference type="Pfam" id="PF01232">
    <property type="entry name" value="Mannitol_dh"/>
    <property type="match status" value="1"/>
</dbReference>
<dbReference type="InterPro" id="IPR013328">
    <property type="entry name" value="6PGD_dom2"/>
</dbReference>
<evidence type="ECO:0000256" key="1">
    <source>
        <dbReference type="ARBA" id="ARBA00023002"/>
    </source>
</evidence>
<dbReference type="PANTHER" id="PTHR30524">
    <property type="entry name" value="MANNITOL-1-PHOSPHATE 5-DEHYDROGENASE"/>
    <property type="match status" value="1"/>
</dbReference>
<name>A0A286FA84_9BACT</name>
<keyword evidence="1" id="KW-0560">Oxidoreductase</keyword>
<dbReference type="NCBIfam" id="NF002969">
    <property type="entry name" value="PRK03643.1"/>
    <property type="match status" value="1"/>
</dbReference>
<reference evidence="6" key="1">
    <citation type="submission" date="2017-09" db="EMBL/GenBank/DDBJ databases">
        <authorList>
            <person name="Varghese N."/>
            <person name="Submissions S."/>
        </authorList>
    </citation>
    <scope>NUCLEOTIDE SEQUENCE [LARGE SCALE GENOMIC DNA]</scope>
    <source>
        <strain evidence="6">DSM 29961</strain>
    </source>
</reference>
<dbReference type="InterPro" id="IPR008927">
    <property type="entry name" value="6-PGluconate_DH-like_C_sf"/>
</dbReference>